<dbReference type="AlphaFoldDB" id="E6QRU6"/>
<dbReference type="Gene3D" id="2.20.200.10">
    <property type="entry name" value="Outer membrane efflux proteins (OEP)"/>
    <property type="match status" value="1"/>
</dbReference>
<dbReference type="EMBL" id="CABR01000059">
    <property type="protein sequence ID" value="CBI09968.1"/>
    <property type="molecule type" value="Genomic_DNA"/>
</dbReference>
<reference evidence="2" key="1">
    <citation type="submission" date="2009-10" db="EMBL/GenBank/DDBJ databases">
        <title>Diversity of trophic interactions inside an arsenic-rich microbial ecosystem.</title>
        <authorList>
            <person name="Bertin P.N."/>
            <person name="Heinrich-Salmeron A."/>
            <person name="Pelletier E."/>
            <person name="Goulhen-Chollet F."/>
            <person name="Arsene-Ploetze F."/>
            <person name="Gallien S."/>
            <person name="Calteau A."/>
            <person name="Vallenet D."/>
            <person name="Casiot C."/>
            <person name="Chane-Woon-Ming B."/>
            <person name="Giloteaux L."/>
            <person name="Barakat M."/>
            <person name="Bonnefoy V."/>
            <person name="Bruneel O."/>
            <person name="Chandler M."/>
            <person name="Cleiss J."/>
            <person name="Duran R."/>
            <person name="Elbaz-Poulichet F."/>
            <person name="Fonknechten N."/>
            <person name="Lauga B."/>
            <person name="Mornico D."/>
            <person name="Ortet P."/>
            <person name="Schaeffer C."/>
            <person name="Siguier P."/>
            <person name="Alexander Thil Smith A."/>
            <person name="Van Dorsselaer A."/>
            <person name="Weissenbach J."/>
            <person name="Medigue C."/>
            <person name="Le Paslier D."/>
        </authorList>
    </citation>
    <scope>NUCLEOTIDE SEQUENCE</scope>
</reference>
<dbReference type="NCBIfam" id="TIGR01845">
    <property type="entry name" value="outer_NodT"/>
    <property type="match status" value="1"/>
</dbReference>
<dbReference type="PROSITE" id="PS51257">
    <property type="entry name" value="PROKAR_LIPOPROTEIN"/>
    <property type="match status" value="1"/>
</dbReference>
<evidence type="ECO:0000256" key="1">
    <source>
        <dbReference type="SAM" id="Coils"/>
    </source>
</evidence>
<sequence length="480" mass="51153">MSMQKLTGALGVLVLLSACSAGPNFKTPAPLRVDAYTSKNEAVPFVRRIELGKRIETDWWALFASKALNGVVRQVVDNNNDLTSAKETLAQAEEAVKAESGNLLPQASLGAIAGRQKYGAALFGPANFSIPPFTYYELGPSVSWTPDFFGGEHRAVERQQALANYQAHEVDAMYVTLTGDTVAAALDMAAANAEMAALGKVIAEDKTIRQLVQSAYEAGSATKMDILSAQSQLNSDQAMLPSLKQRLSISRHALSIFVGKAPANWVPPDFQLSDFTLPQALPVSLPSELVKKRPDILAAEANLHAASAGVGVATANLYPQLTLSANMMQEALTPAGLFSLTNNAWSLAAGLSAPIFNGGTLSAQKRGAEHAYRASLAQYRQTILVAFRQVADALTSLAHDDEEIVTMTNAVNTASASLDLSRASYQAGAIGLLQTQDVQRTEAKVQLDMIRAQHARDLDCVRLFVALGGSPINPAIQHLP</sequence>
<gene>
    <name evidence="2" type="ORF">CARN7_0720</name>
</gene>
<dbReference type="InterPro" id="IPR010131">
    <property type="entry name" value="MdtP/NodT-like"/>
</dbReference>
<dbReference type="Pfam" id="PF02321">
    <property type="entry name" value="OEP"/>
    <property type="match status" value="2"/>
</dbReference>
<protein>
    <submittedName>
        <fullName evidence="2">RND efflux system, outer membrane lipoprotein,NodT</fullName>
    </submittedName>
</protein>
<keyword evidence="2" id="KW-0449">Lipoprotein</keyword>
<dbReference type="PANTHER" id="PTHR30203:SF33">
    <property type="entry name" value="BLR4455 PROTEIN"/>
    <property type="match status" value="1"/>
</dbReference>
<proteinExistence type="predicted"/>
<feature type="coiled-coil region" evidence="1">
    <location>
        <begin position="75"/>
        <end position="102"/>
    </location>
</feature>
<evidence type="ECO:0000313" key="2">
    <source>
        <dbReference type="EMBL" id="CBI09968.1"/>
    </source>
</evidence>
<dbReference type="Gene3D" id="1.20.1600.10">
    <property type="entry name" value="Outer membrane efflux proteins (OEP)"/>
    <property type="match status" value="1"/>
</dbReference>
<dbReference type="GO" id="GO:0015562">
    <property type="term" value="F:efflux transmembrane transporter activity"/>
    <property type="evidence" value="ECO:0007669"/>
    <property type="project" value="InterPro"/>
</dbReference>
<name>E6QRU6_9ZZZZ</name>
<dbReference type="GO" id="GO:0016020">
    <property type="term" value="C:membrane"/>
    <property type="evidence" value="ECO:0007669"/>
    <property type="project" value="InterPro"/>
</dbReference>
<organism evidence="2">
    <name type="scientific">mine drainage metagenome</name>
    <dbReference type="NCBI Taxonomy" id="410659"/>
    <lineage>
        <taxon>unclassified sequences</taxon>
        <taxon>metagenomes</taxon>
        <taxon>ecological metagenomes</taxon>
    </lineage>
</organism>
<accession>E6QRU6</accession>
<comment type="caution">
    <text evidence="2">The sequence shown here is derived from an EMBL/GenBank/DDBJ whole genome shotgun (WGS) entry which is preliminary data.</text>
</comment>
<dbReference type="PANTHER" id="PTHR30203">
    <property type="entry name" value="OUTER MEMBRANE CATION EFFLUX PROTEIN"/>
    <property type="match status" value="1"/>
</dbReference>
<dbReference type="SUPFAM" id="SSF56954">
    <property type="entry name" value="Outer membrane efflux proteins (OEP)"/>
    <property type="match status" value="1"/>
</dbReference>
<keyword evidence="1" id="KW-0175">Coiled coil</keyword>
<dbReference type="InterPro" id="IPR003423">
    <property type="entry name" value="OMP_efflux"/>
</dbReference>